<organism evidence="1 2">
    <name type="scientific">Massilia suwonensis</name>
    <dbReference type="NCBI Taxonomy" id="648895"/>
    <lineage>
        <taxon>Bacteria</taxon>
        <taxon>Pseudomonadati</taxon>
        <taxon>Pseudomonadota</taxon>
        <taxon>Betaproteobacteria</taxon>
        <taxon>Burkholderiales</taxon>
        <taxon>Oxalobacteraceae</taxon>
        <taxon>Telluria group</taxon>
        <taxon>Massilia</taxon>
    </lineage>
</organism>
<keyword evidence="2" id="KW-1185">Reference proteome</keyword>
<proteinExistence type="predicted"/>
<dbReference type="EC" id="3.1.2.-" evidence="1"/>
<dbReference type="GO" id="GO:0016787">
    <property type="term" value="F:hydrolase activity"/>
    <property type="evidence" value="ECO:0007669"/>
    <property type="project" value="UniProtKB-KW"/>
</dbReference>
<dbReference type="RefSeq" id="WP_379754953.1">
    <property type="nucleotide sequence ID" value="NZ_JBHSMR010000013.1"/>
</dbReference>
<dbReference type="CDD" id="cd00586">
    <property type="entry name" value="4HBT"/>
    <property type="match status" value="1"/>
</dbReference>
<dbReference type="Gene3D" id="3.10.129.10">
    <property type="entry name" value="Hotdog Thioesterase"/>
    <property type="match status" value="1"/>
</dbReference>
<sequence>MAENRTFAREVLVRFGDCDPAGIVFYPRYFEMFNNLVEDWCASGLGTSFRELHEVQGLGIPTVSIQTDFVAPSRLGDVLRAELSVLETGGASITVAIRLLGENGAERVLATLVLVLMDLKAMRATRIPDALRARIAAFEPAEQSDQER</sequence>
<accession>A0ABW0MKN3</accession>
<dbReference type="InterPro" id="IPR029069">
    <property type="entry name" value="HotDog_dom_sf"/>
</dbReference>
<dbReference type="PANTHER" id="PTHR31793:SF24">
    <property type="entry name" value="LONG-CHAIN ACYL-COA THIOESTERASE FADM"/>
    <property type="match status" value="1"/>
</dbReference>
<reference evidence="2" key="1">
    <citation type="journal article" date="2019" name="Int. J. Syst. Evol. Microbiol.">
        <title>The Global Catalogue of Microorganisms (GCM) 10K type strain sequencing project: providing services to taxonomists for standard genome sequencing and annotation.</title>
        <authorList>
            <consortium name="The Broad Institute Genomics Platform"/>
            <consortium name="The Broad Institute Genome Sequencing Center for Infectious Disease"/>
            <person name="Wu L."/>
            <person name="Ma J."/>
        </authorList>
    </citation>
    <scope>NUCLEOTIDE SEQUENCE [LARGE SCALE GENOMIC DNA]</scope>
    <source>
        <strain evidence="2">CCUG 43111</strain>
    </source>
</reference>
<evidence type="ECO:0000313" key="2">
    <source>
        <dbReference type="Proteomes" id="UP001596101"/>
    </source>
</evidence>
<dbReference type="InterPro" id="IPR050563">
    <property type="entry name" value="4-hydroxybenzoyl-CoA_TE"/>
</dbReference>
<dbReference type="EMBL" id="JBHSMR010000013">
    <property type="protein sequence ID" value="MFC5478729.1"/>
    <property type="molecule type" value="Genomic_DNA"/>
</dbReference>
<dbReference type="SUPFAM" id="SSF54637">
    <property type="entry name" value="Thioesterase/thiol ester dehydrase-isomerase"/>
    <property type="match status" value="1"/>
</dbReference>
<name>A0ABW0MKN3_9BURK</name>
<comment type="caution">
    <text evidence="1">The sequence shown here is derived from an EMBL/GenBank/DDBJ whole genome shotgun (WGS) entry which is preliminary data.</text>
</comment>
<evidence type="ECO:0000313" key="1">
    <source>
        <dbReference type="EMBL" id="MFC5478729.1"/>
    </source>
</evidence>
<keyword evidence="1" id="KW-0378">Hydrolase</keyword>
<dbReference type="Proteomes" id="UP001596101">
    <property type="component" value="Unassembled WGS sequence"/>
</dbReference>
<gene>
    <name evidence="1" type="ORF">ACFPQ5_11040</name>
</gene>
<protein>
    <submittedName>
        <fullName evidence="1">Acyl-CoA thioesterase</fullName>
        <ecNumber evidence="1">3.1.2.-</ecNumber>
    </submittedName>
</protein>
<dbReference type="PANTHER" id="PTHR31793">
    <property type="entry name" value="4-HYDROXYBENZOYL-COA THIOESTERASE FAMILY MEMBER"/>
    <property type="match status" value="1"/>
</dbReference>
<dbReference type="Pfam" id="PF13279">
    <property type="entry name" value="4HBT_2"/>
    <property type="match status" value="1"/>
</dbReference>